<dbReference type="PROSITE" id="PS51318">
    <property type="entry name" value="TAT"/>
    <property type="match status" value="1"/>
</dbReference>
<feature type="domain" description="NADH:ubiquinone oxidoreductase-like 20kDa subunit" evidence="16">
    <location>
        <begin position="96"/>
        <end position="242"/>
    </location>
</feature>
<evidence type="ECO:0000256" key="2">
    <source>
        <dbReference type="ARBA" id="ARBA00001966"/>
    </source>
</evidence>
<dbReference type="FunCoup" id="D6Z223">
    <property type="interactions" value="75"/>
</dbReference>
<evidence type="ECO:0000256" key="11">
    <source>
        <dbReference type="ARBA" id="ARBA00023004"/>
    </source>
</evidence>
<feature type="region of interest" description="Disordered" evidence="15">
    <location>
        <begin position="394"/>
        <end position="418"/>
    </location>
</feature>
<protein>
    <submittedName>
        <fullName evidence="18">Hydrogenase (NiFe) small subunit HydA</fullName>
        <ecNumber evidence="18">1.12.5.1</ecNumber>
    </submittedName>
</protein>
<dbReference type="GO" id="GO:0051539">
    <property type="term" value="F:4 iron, 4 sulfur cluster binding"/>
    <property type="evidence" value="ECO:0007669"/>
    <property type="project" value="UniProtKB-KW"/>
</dbReference>
<dbReference type="PIRSF" id="PIRSF000310">
    <property type="entry name" value="NiFe_hyd_ssu"/>
    <property type="match status" value="1"/>
</dbReference>
<dbReference type="GO" id="GO:0044569">
    <property type="term" value="C:[Ni-Fe] hydrogenase complex"/>
    <property type="evidence" value="ECO:0007669"/>
    <property type="project" value="TreeGrafter"/>
</dbReference>
<dbReference type="GO" id="GO:0009375">
    <property type="term" value="C:ferredoxin hydrogenase complex"/>
    <property type="evidence" value="ECO:0007669"/>
    <property type="project" value="InterPro"/>
</dbReference>
<dbReference type="InterPro" id="IPR037148">
    <property type="entry name" value="NiFe-Hase_small_C_sf"/>
</dbReference>
<dbReference type="GO" id="GO:0047067">
    <property type="term" value="F:hydrogen:quinone oxidoreductase activity"/>
    <property type="evidence" value="ECO:0007669"/>
    <property type="project" value="UniProtKB-EC"/>
</dbReference>
<feature type="binding site" evidence="14">
    <location>
        <position position="295"/>
    </location>
    <ligand>
        <name>[4Fe-4S] cluster</name>
        <dbReference type="ChEBI" id="CHEBI:49883"/>
        <label>2</label>
    </ligand>
</feature>
<feature type="binding site" evidence="14">
    <location>
        <position position="229"/>
    </location>
    <ligand>
        <name>[4Fe-4S] cluster</name>
        <dbReference type="ChEBI" id="CHEBI:49883"/>
        <label>1</label>
    </ligand>
</feature>
<keyword evidence="13 14" id="KW-0003">3Fe-4S</keyword>
<evidence type="ECO:0000256" key="14">
    <source>
        <dbReference type="PIRSR" id="PIRSR000310-1"/>
    </source>
</evidence>
<dbReference type="PRINTS" id="PR00614">
    <property type="entry name" value="NIHGNASESMLL"/>
</dbReference>
<dbReference type="InterPro" id="IPR001821">
    <property type="entry name" value="NiFe_hydrogenase_ssu"/>
</dbReference>
<feature type="binding site" evidence="14">
    <location>
        <position position="96"/>
    </location>
    <ligand>
        <name>[4Fe-4S] cluster</name>
        <dbReference type="ChEBI" id="CHEBI:49883"/>
        <label>1</label>
    </ligand>
</feature>
<dbReference type="InterPro" id="IPR019546">
    <property type="entry name" value="TAT_signal_bac_arc"/>
</dbReference>
<feature type="binding site" evidence="14">
    <location>
        <position position="332"/>
    </location>
    <ligand>
        <name>[3Fe-4S] cluster</name>
        <dbReference type="ChEBI" id="CHEBI:21137"/>
    </ligand>
</feature>
<feature type="binding site" evidence="14">
    <location>
        <position position="329"/>
    </location>
    <ligand>
        <name>[3Fe-4S] cluster</name>
        <dbReference type="ChEBI" id="CHEBI:21137"/>
    </ligand>
</feature>
<feature type="binding site" evidence="14">
    <location>
        <position position="196"/>
    </location>
    <ligand>
        <name>[4Fe-4S] cluster</name>
        <dbReference type="ChEBI" id="CHEBI:49883"/>
        <label>1</label>
    </ligand>
</feature>
<dbReference type="Pfam" id="PF01058">
    <property type="entry name" value="Oxidored_q6"/>
    <property type="match status" value="1"/>
</dbReference>
<evidence type="ECO:0000256" key="7">
    <source>
        <dbReference type="ARBA" id="ARBA00022723"/>
    </source>
</evidence>
<dbReference type="NCBIfam" id="TIGR00391">
    <property type="entry name" value="hydA"/>
    <property type="match status" value="1"/>
</dbReference>
<dbReference type="OrthoDB" id="9766729at2"/>
<dbReference type="SUPFAM" id="SSF56770">
    <property type="entry name" value="HydA/Nqo6-like"/>
    <property type="match status" value="1"/>
</dbReference>
<dbReference type="InterPro" id="IPR006137">
    <property type="entry name" value="NADH_UbQ_OxRdtase-like_20kDa"/>
</dbReference>
<evidence type="ECO:0000313" key="18">
    <source>
        <dbReference type="EMBL" id="ADH85598.1"/>
    </source>
</evidence>
<comment type="similarity">
    <text evidence="4">Belongs to the [NiFe]/[NiFeSe] hydrogenase small subunit family.</text>
</comment>
<dbReference type="eggNOG" id="COG1740">
    <property type="taxonomic scope" value="Bacteria"/>
</dbReference>
<reference evidence="19" key="1">
    <citation type="submission" date="2010-02" db="EMBL/GenBank/DDBJ databases">
        <title>Complete sequence of Desulfurivibrio alkaliphilus AHT2.</title>
        <authorList>
            <consortium name="US DOE Joint Genome Institute"/>
            <person name="Pitluck S."/>
            <person name="Chertkov O."/>
            <person name="Detter J.C."/>
            <person name="Han C."/>
            <person name="Tapia R."/>
            <person name="Larimer F."/>
            <person name="Land M."/>
            <person name="Hauser L."/>
            <person name="Kyrpides N."/>
            <person name="Mikhailova N."/>
            <person name="Sorokin D.Y."/>
            <person name="Muyzer G."/>
            <person name="Woyke T."/>
        </authorList>
    </citation>
    <scope>NUCLEOTIDE SEQUENCE [LARGE SCALE GENOMIC DNA]</scope>
    <source>
        <strain evidence="19">DSM 19089 / UNIQEM U267 / AHT2</strain>
    </source>
</reference>
<feature type="binding site" evidence="14">
    <location>
        <position position="267"/>
    </location>
    <ligand>
        <name>[4Fe-4S] cluster</name>
        <dbReference type="ChEBI" id="CHEBI:49883"/>
        <label>2</label>
    </ligand>
</feature>
<evidence type="ECO:0000256" key="4">
    <source>
        <dbReference type="ARBA" id="ARBA00006605"/>
    </source>
</evidence>
<evidence type="ECO:0000259" key="16">
    <source>
        <dbReference type="Pfam" id="PF01058"/>
    </source>
</evidence>
<dbReference type="InterPro" id="IPR006311">
    <property type="entry name" value="TAT_signal"/>
</dbReference>
<keyword evidence="12 14" id="KW-0411">Iron-sulfur</keyword>
<evidence type="ECO:0000256" key="3">
    <source>
        <dbReference type="ARBA" id="ARBA00004418"/>
    </source>
</evidence>
<dbReference type="GO" id="GO:0008901">
    <property type="term" value="F:ferredoxin hydrogenase activity"/>
    <property type="evidence" value="ECO:0007669"/>
    <property type="project" value="InterPro"/>
</dbReference>
<dbReference type="InParanoid" id="D6Z223"/>
<organism evidence="18 19">
    <name type="scientific">Desulfurivibrio alkaliphilus (strain DSM 19089 / UNIQEM U267 / AHT2)</name>
    <dbReference type="NCBI Taxonomy" id="589865"/>
    <lineage>
        <taxon>Bacteria</taxon>
        <taxon>Pseudomonadati</taxon>
        <taxon>Thermodesulfobacteriota</taxon>
        <taxon>Desulfobulbia</taxon>
        <taxon>Desulfobulbales</taxon>
        <taxon>Desulfobulbaceae</taxon>
        <taxon>Desulfurivibrio</taxon>
    </lineage>
</organism>
<keyword evidence="19" id="KW-1185">Reference proteome</keyword>
<dbReference type="KEGG" id="dak:DaAHT2_0894"/>
<dbReference type="InterPro" id="IPR027394">
    <property type="entry name" value="Cytochrome-c3_hydrogenase_C"/>
</dbReference>
<dbReference type="GO" id="GO:0016020">
    <property type="term" value="C:membrane"/>
    <property type="evidence" value="ECO:0007669"/>
    <property type="project" value="TreeGrafter"/>
</dbReference>
<sequence length="418" mass="45248">MSSYPPHDDGSRHSFSSLAGQAEKRLAELDQRRPLRSGPELSAKLAQQGFSRRDFMKWSVAMTAALSLPAKFAPLTAKAAEMLNRIPVIWLHMAECTGCSESFIRTDAPTLDTLLFNHISLEYHETLMAASGWQAEENLARAQEEHRGNYLLIVEGGIPTAAGGTFLTIGPHAHTGLEICRTAAAGAMAVFAFGSCSSFGGVQAAYPNPTQAKALSEIIQKPVINIPGCPPSEKNMIGSLLHFILFGTLPALDLYGRPRWSYGLRVHDLCERRGRFDAGEFVERFGDEGAKLGYCLYKVGCKGPYTYNNCSRQKFNQGTSWPVQAGHGCMGCSEPDFWDVMAPLVEPRKDRLYRTVFGGRGADATADKIGLGFLTAAAVGIGAHAVYSVIKGNFRNPPPDDEPKGDKGKTSAKGESAN</sequence>
<feature type="binding site" evidence="14">
    <location>
        <position position="99"/>
    </location>
    <ligand>
        <name>[4Fe-4S] cluster</name>
        <dbReference type="ChEBI" id="CHEBI:49883"/>
        <label>1</label>
    </ligand>
</feature>
<keyword evidence="6 14" id="KW-0004">4Fe-4S</keyword>
<evidence type="ECO:0000256" key="10">
    <source>
        <dbReference type="ARBA" id="ARBA00023002"/>
    </source>
</evidence>
<dbReference type="GO" id="GO:0042597">
    <property type="term" value="C:periplasmic space"/>
    <property type="evidence" value="ECO:0007669"/>
    <property type="project" value="UniProtKB-SubCell"/>
</dbReference>
<dbReference type="AlphaFoldDB" id="D6Z223"/>
<dbReference type="EC" id="1.12.5.1" evidence="18"/>
<dbReference type="GO" id="GO:0009055">
    <property type="term" value="F:electron transfer activity"/>
    <property type="evidence" value="ECO:0007669"/>
    <property type="project" value="TreeGrafter"/>
</dbReference>
<dbReference type="Pfam" id="PF10518">
    <property type="entry name" value="TAT_signal"/>
    <property type="match status" value="1"/>
</dbReference>
<comment type="subcellular location">
    <subcellularLocation>
        <location evidence="3">Periplasm</location>
    </subcellularLocation>
</comment>
<gene>
    <name evidence="18" type="ordered locus">DaAHT2_0894</name>
</gene>
<evidence type="ECO:0000256" key="12">
    <source>
        <dbReference type="ARBA" id="ARBA00023014"/>
    </source>
</evidence>
<feature type="domain" description="Cytochrome-c3 hydrogenase C-terminal" evidence="17">
    <location>
        <begin position="262"/>
        <end position="344"/>
    </location>
</feature>
<keyword evidence="7 14" id="KW-0479">Metal-binding</keyword>
<proteinExistence type="inferred from homology"/>
<dbReference type="GO" id="GO:0009061">
    <property type="term" value="P:anaerobic respiration"/>
    <property type="evidence" value="ECO:0007669"/>
    <property type="project" value="TreeGrafter"/>
</dbReference>
<name>D6Z223_DESAT</name>
<evidence type="ECO:0000256" key="15">
    <source>
        <dbReference type="SAM" id="MobiDB-lite"/>
    </source>
</evidence>
<dbReference type="EMBL" id="CP001940">
    <property type="protein sequence ID" value="ADH85598.1"/>
    <property type="molecule type" value="Genomic_DNA"/>
</dbReference>
<keyword evidence="9" id="KW-0574">Periplasm</keyword>
<accession>D6Z223</accession>
<feature type="binding site" evidence="14">
    <location>
        <position position="301"/>
    </location>
    <ligand>
        <name>[4Fe-4S] cluster</name>
        <dbReference type="ChEBI" id="CHEBI:49883"/>
        <label>2</label>
    </ligand>
</feature>
<feature type="binding site" evidence="14">
    <location>
        <position position="310"/>
    </location>
    <ligand>
        <name>[3Fe-4S] cluster</name>
        <dbReference type="ChEBI" id="CHEBI:21137"/>
    </ligand>
</feature>
<comment type="cofactor">
    <cofactor evidence="2">
        <name>[4Fe-4S] cluster</name>
        <dbReference type="ChEBI" id="CHEBI:49883"/>
    </cofactor>
</comment>
<evidence type="ECO:0000256" key="8">
    <source>
        <dbReference type="ARBA" id="ARBA00022729"/>
    </source>
</evidence>
<dbReference type="HOGENOM" id="CLU_046107_0_0_7"/>
<dbReference type="Gene3D" id="3.40.50.700">
    <property type="entry name" value="NADH:ubiquinone oxidoreductase-like, 20kDa subunit"/>
    <property type="match status" value="1"/>
</dbReference>
<evidence type="ECO:0000256" key="1">
    <source>
        <dbReference type="ARBA" id="ARBA00001927"/>
    </source>
</evidence>
<keyword evidence="10 18" id="KW-0560">Oxidoreductase</keyword>
<comment type="subunit">
    <text evidence="5">Heterodimer of a large and a small subunit.</text>
</comment>
<dbReference type="Pfam" id="PF14720">
    <property type="entry name" value="NiFe_hyd_SSU_C"/>
    <property type="match status" value="1"/>
</dbReference>
<dbReference type="GO" id="GO:0046872">
    <property type="term" value="F:metal ion binding"/>
    <property type="evidence" value="ECO:0007669"/>
    <property type="project" value="UniProtKB-KW"/>
</dbReference>
<evidence type="ECO:0000256" key="6">
    <source>
        <dbReference type="ARBA" id="ARBA00022485"/>
    </source>
</evidence>
<dbReference type="InterPro" id="IPR037024">
    <property type="entry name" value="NiFe_Hase_small_N_sf"/>
</dbReference>
<evidence type="ECO:0000256" key="13">
    <source>
        <dbReference type="ARBA" id="ARBA00023291"/>
    </source>
</evidence>
<feature type="binding site" evidence="14">
    <location>
        <position position="270"/>
    </location>
    <ligand>
        <name>[4Fe-4S] cluster</name>
        <dbReference type="ChEBI" id="CHEBI:49883"/>
        <label>2</label>
    </ligand>
</feature>
<evidence type="ECO:0000256" key="9">
    <source>
        <dbReference type="ARBA" id="ARBA00022764"/>
    </source>
</evidence>
<dbReference type="Proteomes" id="UP000001508">
    <property type="component" value="Chromosome"/>
</dbReference>
<dbReference type="Gene3D" id="4.10.480.10">
    <property type="entry name" value="Cytochrome-c3 hydrogenase, C-terminal domain"/>
    <property type="match status" value="1"/>
</dbReference>
<dbReference type="GO" id="GO:0051538">
    <property type="term" value="F:3 iron, 4 sulfur cluster binding"/>
    <property type="evidence" value="ECO:0007669"/>
    <property type="project" value="UniProtKB-KW"/>
</dbReference>
<dbReference type="STRING" id="589865.DaAHT2_0894"/>
<evidence type="ECO:0000259" key="17">
    <source>
        <dbReference type="Pfam" id="PF14720"/>
    </source>
</evidence>
<evidence type="ECO:0000256" key="5">
    <source>
        <dbReference type="ARBA" id="ARBA00011771"/>
    </source>
</evidence>
<keyword evidence="8" id="KW-0732">Signal</keyword>
<comment type="cofactor">
    <cofactor evidence="1">
        <name>[3Fe-4S] cluster</name>
        <dbReference type="ChEBI" id="CHEBI:21137"/>
    </cofactor>
</comment>
<evidence type="ECO:0000313" key="19">
    <source>
        <dbReference type="Proteomes" id="UP000001508"/>
    </source>
</evidence>
<dbReference type="PANTHER" id="PTHR30013">
    <property type="entry name" value="NIFE / NIFESE HYDROGENASE SMALL SUBUNIT FAMILY MEMBER"/>
    <property type="match status" value="1"/>
</dbReference>
<dbReference type="PANTHER" id="PTHR30013:SF7">
    <property type="entry name" value="HYDROGENASE-2 SMALL CHAIN"/>
    <property type="match status" value="1"/>
</dbReference>
<keyword evidence="11 14" id="KW-0408">Iron</keyword>
<dbReference type="RefSeq" id="WP_013163128.1">
    <property type="nucleotide sequence ID" value="NC_014216.1"/>
</dbReference>